<feature type="compositionally biased region" description="Basic residues" evidence="1">
    <location>
        <begin position="161"/>
        <end position="176"/>
    </location>
</feature>
<feature type="compositionally biased region" description="Basic residues" evidence="1">
    <location>
        <begin position="1"/>
        <end position="10"/>
    </location>
</feature>
<evidence type="ECO:0000256" key="1">
    <source>
        <dbReference type="SAM" id="MobiDB-lite"/>
    </source>
</evidence>
<feature type="non-terminal residue" evidence="2">
    <location>
        <position position="247"/>
    </location>
</feature>
<dbReference type="AlphaFoldDB" id="A0A6J4H501"/>
<organism evidence="2">
    <name type="scientific">uncultured Chloroflexota bacterium</name>
    <dbReference type="NCBI Taxonomy" id="166587"/>
    <lineage>
        <taxon>Bacteria</taxon>
        <taxon>Bacillati</taxon>
        <taxon>Chloroflexota</taxon>
        <taxon>environmental samples</taxon>
    </lineage>
</organism>
<keyword evidence="2" id="KW-0808">Transferase</keyword>
<dbReference type="EMBL" id="CADCTC010000006">
    <property type="protein sequence ID" value="CAA9213233.1"/>
    <property type="molecule type" value="Genomic_DNA"/>
</dbReference>
<feature type="region of interest" description="Disordered" evidence="1">
    <location>
        <begin position="155"/>
        <end position="225"/>
    </location>
</feature>
<protein>
    <submittedName>
        <fullName evidence="2">Phosphatidylcholine synthase</fullName>
        <ecNumber evidence="2">2.7.8.24</ecNumber>
    </submittedName>
</protein>
<dbReference type="EC" id="2.7.8.24" evidence="2"/>
<accession>A0A6J4H501</accession>
<gene>
    <name evidence="2" type="ORF">AVDCRST_MAG77-67</name>
</gene>
<feature type="region of interest" description="Disordered" evidence="1">
    <location>
        <begin position="1"/>
        <end position="93"/>
    </location>
</feature>
<feature type="compositionally biased region" description="Basic residues" evidence="1">
    <location>
        <begin position="59"/>
        <end position="86"/>
    </location>
</feature>
<proteinExistence type="predicted"/>
<evidence type="ECO:0000313" key="2">
    <source>
        <dbReference type="EMBL" id="CAA9213233.1"/>
    </source>
</evidence>
<feature type="compositionally biased region" description="Basic residues" evidence="1">
    <location>
        <begin position="28"/>
        <end position="49"/>
    </location>
</feature>
<name>A0A6J4H501_9CHLR</name>
<feature type="non-terminal residue" evidence="2">
    <location>
        <position position="1"/>
    </location>
</feature>
<reference evidence="2" key="1">
    <citation type="submission" date="2020-02" db="EMBL/GenBank/DDBJ databases">
        <authorList>
            <person name="Meier V. D."/>
        </authorList>
    </citation>
    <scope>NUCLEOTIDE SEQUENCE</scope>
    <source>
        <strain evidence="2">AVDCRST_MAG77</strain>
    </source>
</reference>
<dbReference type="GO" id="GO:0050520">
    <property type="term" value="F:phosphatidylcholine synthase activity"/>
    <property type="evidence" value="ECO:0007669"/>
    <property type="project" value="UniProtKB-EC"/>
</dbReference>
<feature type="compositionally biased region" description="Pro residues" evidence="1">
    <location>
        <begin position="180"/>
        <end position="193"/>
    </location>
</feature>
<sequence length="247" mass="28165">GRPQRTRTRRTPPPNTPTRLGRMGRAPVHGRRARGGVRGAAGRHRRRSARLPALARGGARGRWHRRHLRPPRRRQGRAAPLRRRRARPGDRLPHLRRGARLVHAAARHAPRAVRVPLGGVRAGDLALLLLQRAHEEPRPLLRRLPRRLEPGRLLLVGARLQPHRQRKRGPRPRRPHPHPDQVPPPLPRAPTPPLHATRRRRVGRVRYCPRAASSRSPTHRPGPVAARHRLLRRRLYLAHAPRPGSPV</sequence>